<accession>A0ABW6R931</accession>
<dbReference type="RefSeq" id="WP_387893948.1">
    <property type="nucleotide sequence ID" value="NZ_JBIAPK010000001.1"/>
</dbReference>
<dbReference type="EMBL" id="JBIAPK010000001">
    <property type="protein sequence ID" value="MFF3338008.1"/>
    <property type="molecule type" value="Genomic_DNA"/>
</dbReference>
<dbReference type="InterPro" id="IPR054202">
    <property type="entry name" value="DUF6907"/>
</dbReference>
<evidence type="ECO:0000313" key="2">
    <source>
        <dbReference type="Proteomes" id="UP001601976"/>
    </source>
</evidence>
<sequence>MSARTVTVATSDHGDVTMAEPSWCDGLHKTGGARSDLTHNGLPLEVAFNDGTVLAYGQLCQWPYSEVASRKPYIAVELGGGEHEYDDADLVELQQKLATFAAVTIPELRVRLSAALAEARL</sequence>
<organism evidence="1 2">
    <name type="scientific">Streptomyces flavidovirens</name>
    <dbReference type="NCBI Taxonomy" id="67298"/>
    <lineage>
        <taxon>Bacteria</taxon>
        <taxon>Bacillati</taxon>
        <taxon>Actinomycetota</taxon>
        <taxon>Actinomycetes</taxon>
        <taxon>Kitasatosporales</taxon>
        <taxon>Streptomycetaceae</taxon>
        <taxon>Streptomyces</taxon>
    </lineage>
</organism>
<gene>
    <name evidence="1" type="ORF">ACFYWW_04600</name>
</gene>
<comment type="caution">
    <text evidence="1">The sequence shown here is derived from an EMBL/GenBank/DDBJ whole genome shotgun (WGS) entry which is preliminary data.</text>
</comment>
<dbReference type="Proteomes" id="UP001601976">
    <property type="component" value="Unassembled WGS sequence"/>
</dbReference>
<name>A0ABW6R931_9ACTN</name>
<dbReference type="Pfam" id="PF21848">
    <property type="entry name" value="DUF6907"/>
    <property type="match status" value="1"/>
</dbReference>
<reference evidence="1 2" key="1">
    <citation type="submission" date="2024-10" db="EMBL/GenBank/DDBJ databases">
        <title>The Natural Products Discovery Center: Release of the First 8490 Sequenced Strains for Exploring Actinobacteria Biosynthetic Diversity.</title>
        <authorList>
            <person name="Kalkreuter E."/>
            <person name="Kautsar S.A."/>
            <person name="Yang D."/>
            <person name="Bader C.D."/>
            <person name="Teijaro C.N."/>
            <person name="Fluegel L."/>
            <person name="Davis C.M."/>
            <person name="Simpson J.R."/>
            <person name="Lauterbach L."/>
            <person name="Steele A.D."/>
            <person name="Gui C."/>
            <person name="Meng S."/>
            <person name="Li G."/>
            <person name="Viehrig K."/>
            <person name="Ye F."/>
            <person name="Su P."/>
            <person name="Kiefer A.F."/>
            <person name="Nichols A."/>
            <person name="Cepeda A.J."/>
            <person name="Yan W."/>
            <person name="Fan B."/>
            <person name="Jiang Y."/>
            <person name="Adhikari A."/>
            <person name="Zheng C.-J."/>
            <person name="Schuster L."/>
            <person name="Cowan T.M."/>
            <person name="Smanski M.J."/>
            <person name="Chevrette M.G."/>
            <person name="De Carvalho L.P.S."/>
            <person name="Shen B."/>
        </authorList>
    </citation>
    <scope>NUCLEOTIDE SEQUENCE [LARGE SCALE GENOMIC DNA]</scope>
    <source>
        <strain evidence="1 2">NPDC003029</strain>
    </source>
</reference>
<keyword evidence="2" id="KW-1185">Reference proteome</keyword>
<protein>
    <submittedName>
        <fullName evidence="1">DUF6907 domain-containing protein</fullName>
    </submittedName>
</protein>
<proteinExistence type="predicted"/>
<evidence type="ECO:0000313" key="1">
    <source>
        <dbReference type="EMBL" id="MFF3338008.1"/>
    </source>
</evidence>